<dbReference type="EMBL" id="CAADFJ010000216">
    <property type="protein sequence ID" value="VFK04873.1"/>
    <property type="molecule type" value="Genomic_DNA"/>
</dbReference>
<reference evidence="2" key="1">
    <citation type="submission" date="2019-02" db="EMBL/GenBank/DDBJ databases">
        <authorList>
            <person name="Gruber-Vodicka R. H."/>
            <person name="Seah K. B. B."/>
        </authorList>
    </citation>
    <scope>NUCLEOTIDE SEQUENCE</scope>
    <source>
        <strain evidence="3">BECK_SA2B12</strain>
        <strain evidence="1">BECK_SA2B15</strain>
        <strain evidence="2">BECK_SA2B20</strain>
    </source>
</reference>
<proteinExistence type="predicted"/>
<evidence type="ECO:0000313" key="1">
    <source>
        <dbReference type="EMBL" id="VFK01101.1"/>
    </source>
</evidence>
<dbReference type="EMBL" id="CAADFG010000214">
    <property type="protein sequence ID" value="VFK01101.1"/>
    <property type="molecule type" value="Genomic_DNA"/>
</dbReference>
<sequence>MVKYDYEAGQPNNKSLFGQDVIAEGIIPGGFKTSLFNAHFVFGFFDEVK</sequence>
<dbReference type="AlphaFoldDB" id="A0A450V8H8"/>
<gene>
    <name evidence="1" type="ORF">BECKH772A_GA0070896_102142</name>
    <name evidence="2" type="ORF">BECKH772B_GA0070898_102184</name>
    <name evidence="3" type="ORF">BECKH772C_GA0070978_102162</name>
</gene>
<protein>
    <submittedName>
        <fullName evidence="2">Uncharacterized protein</fullName>
    </submittedName>
</protein>
<accession>A0A450V8H8</accession>
<dbReference type="EMBL" id="CAADFI010000218">
    <property type="protein sequence ID" value="VFK01113.1"/>
    <property type="molecule type" value="Genomic_DNA"/>
</dbReference>
<evidence type="ECO:0000313" key="2">
    <source>
        <dbReference type="EMBL" id="VFK01113.1"/>
    </source>
</evidence>
<evidence type="ECO:0000313" key="3">
    <source>
        <dbReference type="EMBL" id="VFK04873.1"/>
    </source>
</evidence>
<name>A0A450V8H8_9GAMM</name>
<organism evidence="2">
    <name type="scientific">Candidatus Kentrum eta</name>
    <dbReference type="NCBI Taxonomy" id="2126337"/>
    <lineage>
        <taxon>Bacteria</taxon>
        <taxon>Pseudomonadati</taxon>
        <taxon>Pseudomonadota</taxon>
        <taxon>Gammaproteobacteria</taxon>
        <taxon>Candidatus Kentrum</taxon>
    </lineage>
</organism>